<dbReference type="InterPro" id="IPR051927">
    <property type="entry name" value="Zn_Chap_cDPG_Synth"/>
</dbReference>
<dbReference type="EMBL" id="CADCTC010000035">
    <property type="protein sequence ID" value="CAA9222316.1"/>
    <property type="molecule type" value="Genomic_DNA"/>
</dbReference>
<dbReference type="PANTHER" id="PTHR43603">
    <property type="entry name" value="COBW DOMAIN-CONTAINING PROTEIN DDB_G0274527"/>
    <property type="match status" value="1"/>
</dbReference>
<protein>
    <submittedName>
        <fullName evidence="2">Metal chaperone, involved in Zn homeostasis</fullName>
    </submittedName>
</protein>
<dbReference type="PANTHER" id="PTHR43603:SF1">
    <property type="entry name" value="ZINC-REGULATED GTPASE METALLOPROTEIN ACTIVATOR 1"/>
    <property type="match status" value="1"/>
</dbReference>
<dbReference type="SUPFAM" id="SSF52540">
    <property type="entry name" value="P-loop containing nucleoside triphosphate hydrolases"/>
    <property type="match status" value="1"/>
</dbReference>
<reference evidence="2" key="1">
    <citation type="submission" date="2020-02" db="EMBL/GenBank/DDBJ databases">
        <authorList>
            <person name="Meier V. D."/>
        </authorList>
    </citation>
    <scope>NUCLEOTIDE SEQUENCE</scope>
    <source>
        <strain evidence="2">AVDCRST_MAG77</strain>
    </source>
</reference>
<organism evidence="2">
    <name type="scientific">uncultured Chloroflexota bacterium</name>
    <dbReference type="NCBI Taxonomy" id="166587"/>
    <lineage>
        <taxon>Bacteria</taxon>
        <taxon>Bacillati</taxon>
        <taxon>Chloroflexota</taxon>
        <taxon>environmental samples</taxon>
    </lineage>
</organism>
<evidence type="ECO:0000313" key="2">
    <source>
        <dbReference type="EMBL" id="CAA9222316.1"/>
    </source>
</evidence>
<accession>A0A6J4HEN3</accession>
<dbReference type="AlphaFoldDB" id="A0A6J4HEN3"/>
<dbReference type="Pfam" id="PF02492">
    <property type="entry name" value="cobW"/>
    <property type="match status" value="1"/>
</dbReference>
<feature type="domain" description="CobW/HypB/UreG nucleotide-binding" evidence="1">
    <location>
        <begin position="16"/>
        <end position="203"/>
    </location>
</feature>
<dbReference type="InterPro" id="IPR027417">
    <property type="entry name" value="P-loop_NTPase"/>
</dbReference>
<proteinExistence type="predicted"/>
<sequence length="389" mass="40650">MSVSPITPTAPSAPLVVGVGGFLGAGKTTTIVAAAQRMVAQGRRVGIVTNDQASGLVDTALARAATETVAEIAGGCFCCRYDVFEETLAELVDQAQPDVILAEAVGSCTDLAATVYQPLRQRGAIPVRLGPLSVVIDARRLHDAQRKHPEGAAGGEDDVAYLYRKQLAEADVLLLNKVDLLSAEERRRVEAVLAETHPGVPVLPLSAAAGEGIAAWLERLVETPGAGARVLELDYDRYAAAEAALGWLNMEGTLTTDGTPVAEWVRAVLDGVRRMAVANAAEIAHVKLWVEPPEAGSAAWGDDPDAAGTAGGNVVGNAREPVVWARGEPGPEARVLVNARVATAPDALRGWIEAAIDEATTAHGATFSVTRLSAFSPARPVPLFRLHPV</sequence>
<name>A0A6J4HEN3_9CHLR</name>
<dbReference type="InterPro" id="IPR003495">
    <property type="entry name" value="CobW/HypB/UreG_nucleotide-bd"/>
</dbReference>
<dbReference type="Gene3D" id="3.40.50.300">
    <property type="entry name" value="P-loop containing nucleotide triphosphate hydrolases"/>
    <property type="match status" value="1"/>
</dbReference>
<evidence type="ECO:0000259" key="1">
    <source>
        <dbReference type="Pfam" id="PF02492"/>
    </source>
</evidence>
<gene>
    <name evidence="2" type="ORF">AVDCRST_MAG77-742</name>
</gene>